<keyword evidence="6" id="KW-1185">Reference proteome</keyword>
<comment type="similarity">
    <text evidence="1">Belongs to the cytochrome P450 family.</text>
</comment>
<keyword evidence="4" id="KW-0812">Transmembrane</keyword>
<proteinExistence type="inferred from homology"/>
<dbReference type="InterPro" id="IPR050182">
    <property type="entry name" value="Cytochrome_P450_fam2"/>
</dbReference>
<sequence length="303" mass="35873">MLHVYNDLVSIIGILIIIYISHFYFKYFTRENPLPGPIPLPLVGNIFLLREDIGEWPNRLQKIYGDFYETYVGPRRIVWLCGEDLIHKIVDSSSHSNFHELTAPDNEGLKEVELLNSGVIFNLNYKSWEFYRRFYSRSILKPSFIIQATDSIQEVFNEMDNYWEQLGEDFILDFPFWTKRFFLDTIFLIATSKPAYSLASYYNSVSPDKKVHVSENNLKESDTFILGINAFVTSLIYFLMLPKYLREFPGLRSFTRDLKERLNWLRNNVRGIIKERREEIERTPENQELTHDILTMFLTINTS</sequence>
<dbReference type="GO" id="GO:0016705">
    <property type="term" value="F:oxidoreductase activity, acting on paired donors, with incorporation or reduction of molecular oxygen"/>
    <property type="evidence" value="ECO:0007669"/>
    <property type="project" value="InterPro"/>
</dbReference>
<dbReference type="Proteomes" id="UP000789342">
    <property type="component" value="Unassembled WGS sequence"/>
</dbReference>
<evidence type="ECO:0000256" key="2">
    <source>
        <dbReference type="ARBA" id="ARBA00022723"/>
    </source>
</evidence>
<feature type="non-terminal residue" evidence="5">
    <location>
        <position position="303"/>
    </location>
</feature>
<feature type="transmembrane region" description="Helical" evidence="4">
    <location>
        <begin position="6"/>
        <end position="25"/>
    </location>
</feature>
<gene>
    <name evidence="5" type="ORF">AMORRO_LOCUS14072</name>
</gene>
<evidence type="ECO:0000313" key="6">
    <source>
        <dbReference type="Proteomes" id="UP000789342"/>
    </source>
</evidence>
<dbReference type="GO" id="GO:0004497">
    <property type="term" value="F:monooxygenase activity"/>
    <property type="evidence" value="ECO:0007669"/>
    <property type="project" value="InterPro"/>
</dbReference>
<protein>
    <submittedName>
        <fullName evidence="5">3241_t:CDS:1</fullName>
    </submittedName>
</protein>
<evidence type="ECO:0000256" key="4">
    <source>
        <dbReference type="SAM" id="Phobius"/>
    </source>
</evidence>
<keyword evidence="2" id="KW-0479">Metal-binding</keyword>
<dbReference type="AlphaFoldDB" id="A0A9N9NGN8"/>
<dbReference type="Gene3D" id="1.10.630.10">
    <property type="entry name" value="Cytochrome P450"/>
    <property type="match status" value="1"/>
</dbReference>
<keyword evidence="4" id="KW-1133">Transmembrane helix</keyword>
<dbReference type="Pfam" id="PF00067">
    <property type="entry name" value="p450"/>
    <property type="match status" value="1"/>
</dbReference>
<accession>A0A9N9NGN8</accession>
<evidence type="ECO:0000256" key="3">
    <source>
        <dbReference type="ARBA" id="ARBA00023004"/>
    </source>
</evidence>
<comment type="caution">
    <text evidence="5">The sequence shown here is derived from an EMBL/GenBank/DDBJ whole genome shotgun (WGS) entry which is preliminary data.</text>
</comment>
<keyword evidence="3" id="KW-0408">Iron</keyword>
<dbReference type="EMBL" id="CAJVPV010026459">
    <property type="protein sequence ID" value="CAG8731707.1"/>
    <property type="molecule type" value="Genomic_DNA"/>
</dbReference>
<dbReference type="PANTHER" id="PTHR24300">
    <property type="entry name" value="CYTOCHROME P450 508A4-RELATED"/>
    <property type="match status" value="1"/>
</dbReference>
<name>A0A9N9NGN8_9GLOM</name>
<evidence type="ECO:0000313" key="5">
    <source>
        <dbReference type="EMBL" id="CAG8731707.1"/>
    </source>
</evidence>
<reference evidence="5" key="1">
    <citation type="submission" date="2021-06" db="EMBL/GenBank/DDBJ databases">
        <authorList>
            <person name="Kallberg Y."/>
            <person name="Tangrot J."/>
            <person name="Rosling A."/>
        </authorList>
    </citation>
    <scope>NUCLEOTIDE SEQUENCE</scope>
    <source>
        <strain evidence="5">CL551</strain>
    </source>
</reference>
<keyword evidence="4" id="KW-0472">Membrane</keyword>
<dbReference type="InterPro" id="IPR036396">
    <property type="entry name" value="Cyt_P450_sf"/>
</dbReference>
<evidence type="ECO:0000256" key="1">
    <source>
        <dbReference type="ARBA" id="ARBA00010617"/>
    </source>
</evidence>
<dbReference type="SUPFAM" id="SSF48264">
    <property type="entry name" value="Cytochrome P450"/>
    <property type="match status" value="1"/>
</dbReference>
<dbReference type="InterPro" id="IPR001128">
    <property type="entry name" value="Cyt_P450"/>
</dbReference>
<dbReference type="GO" id="GO:0020037">
    <property type="term" value="F:heme binding"/>
    <property type="evidence" value="ECO:0007669"/>
    <property type="project" value="InterPro"/>
</dbReference>
<dbReference type="GO" id="GO:0005506">
    <property type="term" value="F:iron ion binding"/>
    <property type="evidence" value="ECO:0007669"/>
    <property type="project" value="InterPro"/>
</dbReference>
<dbReference type="OrthoDB" id="1470350at2759"/>
<organism evidence="5 6">
    <name type="scientific">Acaulospora morrowiae</name>
    <dbReference type="NCBI Taxonomy" id="94023"/>
    <lineage>
        <taxon>Eukaryota</taxon>
        <taxon>Fungi</taxon>
        <taxon>Fungi incertae sedis</taxon>
        <taxon>Mucoromycota</taxon>
        <taxon>Glomeromycotina</taxon>
        <taxon>Glomeromycetes</taxon>
        <taxon>Diversisporales</taxon>
        <taxon>Acaulosporaceae</taxon>
        <taxon>Acaulospora</taxon>
    </lineage>
</organism>